<feature type="domain" description="Histidine kinase" evidence="10">
    <location>
        <begin position="518"/>
        <end position="729"/>
    </location>
</feature>
<dbReference type="PANTHER" id="PTHR42878">
    <property type="entry name" value="TWO-COMPONENT HISTIDINE KINASE"/>
    <property type="match status" value="1"/>
</dbReference>
<dbReference type="SMART" id="SM00387">
    <property type="entry name" value="HATPase_c"/>
    <property type="match status" value="1"/>
</dbReference>
<keyword evidence="7" id="KW-0067">ATP-binding</keyword>
<dbReference type="InterPro" id="IPR050351">
    <property type="entry name" value="BphY/WalK/GraS-like"/>
</dbReference>
<sequence length="729" mass="82901">MASSTGYPKIITTFLVINPLGKVMTITACTHHSIHSKRVRRYLFLLIILLAACQQPVTSPQNQPAHADSIIQHAEELLESGQLSVLHPYLDSAYHVFPNADQLDHWKKYQFFYKFYLEYPGDTARAHAYTDSMVQVLQGPSSPYKKAYALTLFAQGDVLMAEQKYEKAFRLYFDGRSYAQHHLDSCSLAQFTDKLAMVRYKQLQFDRAINYFKQALMENSSCGSNGGFEERLMMPQHLLHMLGLSYEQSTLKGNGDIVIAYYKQALNLLDKQEGYFPERKEAIQRARGIIYSDLGASYMYRNQDVEAIQYLTACIRLNDRPGFGQFNALGAKVDLASVYIRSAKLKEAALLIQQLISALGKTEIRQWEKSILVMNLYAVQRDYFHQSKRIDSAYFYERKFNNYIDSTRKAEKYLRAADMEGAFNSTEAAYKVALLDRDNRIKTLYLWTFILFSVMAVILLLAILHSLKRSRLAHRQISAQNKSIAAQHQYILEQNTQMKLALNALEQSQLENNNLMKIVAHDLRNPIGGIVSLASMMIEVPDRLEEDVTMLKMILTAGQNSIDMVESLLQLNSQAEEHKKEPVEIRQMLQHCINMLHHKAAAKKQQITLQANNVTISINGEKMWRVISNLIANAIKFSPQGSIIAVQLTEQTNSILIAVKDHGIGIPPELKDKIFDMFTKSQRRGTAGEQPFGLGLAISKQIVEANGGKIWFESVVGESTTFFVELQRN</sequence>
<keyword evidence="9" id="KW-1133">Transmembrane helix</keyword>
<evidence type="ECO:0000256" key="3">
    <source>
        <dbReference type="ARBA" id="ARBA00022553"/>
    </source>
</evidence>
<dbReference type="PANTHER" id="PTHR42878:SF7">
    <property type="entry name" value="SENSOR HISTIDINE KINASE GLRK"/>
    <property type="match status" value="1"/>
</dbReference>
<dbReference type="EC" id="2.7.13.3" evidence="2"/>
<dbReference type="InterPro" id="IPR003594">
    <property type="entry name" value="HATPase_dom"/>
</dbReference>
<dbReference type="RefSeq" id="WP_089715537.1">
    <property type="nucleotide sequence ID" value="NZ_FMAR01000023.1"/>
</dbReference>
<dbReference type="InterPro" id="IPR011990">
    <property type="entry name" value="TPR-like_helical_dom_sf"/>
</dbReference>
<evidence type="ECO:0000256" key="7">
    <source>
        <dbReference type="ARBA" id="ARBA00022840"/>
    </source>
</evidence>
<dbReference type="InterPro" id="IPR036890">
    <property type="entry name" value="HATPase_C_sf"/>
</dbReference>
<dbReference type="Pfam" id="PF00512">
    <property type="entry name" value="HisKA"/>
    <property type="match status" value="1"/>
</dbReference>
<dbReference type="InterPro" id="IPR003661">
    <property type="entry name" value="HisK_dim/P_dom"/>
</dbReference>
<evidence type="ECO:0000256" key="4">
    <source>
        <dbReference type="ARBA" id="ARBA00022679"/>
    </source>
</evidence>
<dbReference type="Pfam" id="PF02518">
    <property type="entry name" value="HATPase_c"/>
    <property type="match status" value="1"/>
</dbReference>
<reference evidence="11 12" key="1">
    <citation type="submission" date="2016-08" db="EMBL/GenBank/DDBJ databases">
        <authorList>
            <person name="Seilhamer J.J."/>
        </authorList>
    </citation>
    <scope>NUCLEOTIDE SEQUENCE [LARGE SCALE GENOMIC DNA]</scope>
    <source>
        <strain evidence="11 12">A37T2</strain>
    </source>
</reference>
<evidence type="ECO:0000313" key="11">
    <source>
        <dbReference type="EMBL" id="SCC63227.1"/>
    </source>
</evidence>
<evidence type="ECO:0000256" key="8">
    <source>
        <dbReference type="ARBA" id="ARBA00023012"/>
    </source>
</evidence>
<keyword evidence="4" id="KW-0808">Transferase</keyword>
<dbReference type="GO" id="GO:0005524">
    <property type="term" value="F:ATP binding"/>
    <property type="evidence" value="ECO:0007669"/>
    <property type="project" value="UniProtKB-KW"/>
</dbReference>
<dbReference type="STRING" id="1335309.GA0116948_1232"/>
<dbReference type="SUPFAM" id="SSF48452">
    <property type="entry name" value="TPR-like"/>
    <property type="match status" value="2"/>
</dbReference>
<dbReference type="GO" id="GO:0000156">
    <property type="term" value="F:phosphorelay response regulator activity"/>
    <property type="evidence" value="ECO:0007669"/>
    <property type="project" value="TreeGrafter"/>
</dbReference>
<dbReference type="InterPro" id="IPR004358">
    <property type="entry name" value="Sig_transdc_His_kin-like_C"/>
</dbReference>
<dbReference type="SMART" id="SM00388">
    <property type="entry name" value="HisKA"/>
    <property type="match status" value="1"/>
</dbReference>
<dbReference type="PROSITE" id="PS50109">
    <property type="entry name" value="HIS_KIN"/>
    <property type="match status" value="1"/>
</dbReference>
<feature type="transmembrane region" description="Helical" evidence="9">
    <location>
        <begin position="444"/>
        <end position="467"/>
    </location>
</feature>
<dbReference type="SUPFAM" id="SSF55874">
    <property type="entry name" value="ATPase domain of HSP90 chaperone/DNA topoisomerase II/histidine kinase"/>
    <property type="match status" value="1"/>
</dbReference>
<dbReference type="InterPro" id="IPR019734">
    <property type="entry name" value="TPR_rpt"/>
</dbReference>
<evidence type="ECO:0000256" key="2">
    <source>
        <dbReference type="ARBA" id="ARBA00012438"/>
    </source>
</evidence>
<dbReference type="Gene3D" id="1.10.287.130">
    <property type="match status" value="1"/>
</dbReference>
<keyword evidence="9" id="KW-0472">Membrane</keyword>
<keyword evidence="3" id="KW-0597">Phosphoprotein</keyword>
<name>A0A1C4G4T9_9BACT</name>
<proteinExistence type="predicted"/>
<dbReference type="CDD" id="cd00075">
    <property type="entry name" value="HATPase"/>
    <property type="match status" value="1"/>
</dbReference>
<dbReference type="GO" id="GO:0030295">
    <property type="term" value="F:protein kinase activator activity"/>
    <property type="evidence" value="ECO:0007669"/>
    <property type="project" value="TreeGrafter"/>
</dbReference>
<evidence type="ECO:0000256" key="1">
    <source>
        <dbReference type="ARBA" id="ARBA00000085"/>
    </source>
</evidence>
<evidence type="ECO:0000256" key="9">
    <source>
        <dbReference type="SAM" id="Phobius"/>
    </source>
</evidence>
<keyword evidence="6 11" id="KW-0418">Kinase</keyword>
<dbReference type="InterPro" id="IPR005467">
    <property type="entry name" value="His_kinase_dom"/>
</dbReference>
<dbReference type="FunFam" id="3.30.565.10:FF:000006">
    <property type="entry name" value="Sensor histidine kinase WalK"/>
    <property type="match status" value="1"/>
</dbReference>
<evidence type="ECO:0000256" key="5">
    <source>
        <dbReference type="ARBA" id="ARBA00022741"/>
    </source>
</evidence>
<keyword evidence="12" id="KW-1185">Reference proteome</keyword>
<dbReference type="Gene3D" id="1.25.40.10">
    <property type="entry name" value="Tetratricopeptide repeat domain"/>
    <property type="match status" value="2"/>
</dbReference>
<dbReference type="InterPro" id="IPR036097">
    <property type="entry name" value="HisK_dim/P_sf"/>
</dbReference>
<keyword evidence="9" id="KW-0812">Transmembrane</keyword>
<keyword evidence="5" id="KW-0547">Nucleotide-binding</keyword>
<dbReference type="Gene3D" id="3.30.565.10">
    <property type="entry name" value="Histidine kinase-like ATPase, C-terminal domain"/>
    <property type="match status" value="1"/>
</dbReference>
<gene>
    <name evidence="11" type="ORF">GA0116948_1232</name>
</gene>
<evidence type="ECO:0000256" key="6">
    <source>
        <dbReference type="ARBA" id="ARBA00022777"/>
    </source>
</evidence>
<dbReference type="EMBL" id="FMAR01000023">
    <property type="protein sequence ID" value="SCC63227.1"/>
    <property type="molecule type" value="Genomic_DNA"/>
</dbReference>
<evidence type="ECO:0000259" key="10">
    <source>
        <dbReference type="PROSITE" id="PS50109"/>
    </source>
</evidence>
<dbReference type="GO" id="GO:0000155">
    <property type="term" value="F:phosphorelay sensor kinase activity"/>
    <property type="evidence" value="ECO:0007669"/>
    <property type="project" value="InterPro"/>
</dbReference>
<dbReference type="SUPFAM" id="SSF47384">
    <property type="entry name" value="Homodimeric domain of signal transducing histidine kinase"/>
    <property type="match status" value="1"/>
</dbReference>
<dbReference type="CDD" id="cd00082">
    <property type="entry name" value="HisKA"/>
    <property type="match status" value="1"/>
</dbReference>
<accession>A0A1C4G4T9</accession>
<dbReference type="Proteomes" id="UP000242818">
    <property type="component" value="Unassembled WGS sequence"/>
</dbReference>
<organism evidence="11 12">
    <name type="scientific">Chitinophaga costaii</name>
    <dbReference type="NCBI Taxonomy" id="1335309"/>
    <lineage>
        <taxon>Bacteria</taxon>
        <taxon>Pseudomonadati</taxon>
        <taxon>Bacteroidota</taxon>
        <taxon>Chitinophagia</taxon>
        <taxon>Chitinophagales</taxon>
        <taxon>Chitinophagaceae</taxon>
        <taxon>Chitinophaga</taxon>
    </lineage>
</organism>
<dbReference type="OrthoDB" id="9810447at2"/>
<dbReference type="GO" id="GO:0007234">
    <property type="term" value="P:osmosensory signaling via phosphorelay pathway"/>
    <property type="evidence" value="ECO:0007669"/>
    <property type="project" value="TreeGrafter"/>
</dbReference>
<dbReference type="AlphaFoldDB" id="A0A1C4G4T9"/>
<evidence type="ECO:0000313" key="12">
    <source>
        <dbReference type="Proteomes" id="UP000242818"/>
    </source>
</evidence>
<dbReference type="PRINTS" id="PR00344">
    <property type="entry name" value="BCTRLSENSOR"/>
</dbReference>
<keyword evidence="8" id="KW-0902">Two-component regulatory system</keyword>
<comment type="catalytic activity">
    <reaction evidence="1">
        <text>ATP + protein L-histidine = ADP + protein N-phospho-L-histidine.</text>
        <dbReference type="EC" id="2.7.13.3"/>
    </reaction>
</comment>
<protein>
    <recommendedName>
        <fullName evidence="2">histidine kinase</fullName>
        <ecNumber evidence="2">2.7.13.3</ecNumber>
    </recommendedName>
</protein>
<dbReference type="SMART" id="SM00028">
    <property type="entry name" value="TPR"/>
    <property type="match status" value="3"/>
</dbReference>